<comment type="caution">
    <text evidence="1">The sequence shown here is derived from an EMBL/GenBank/DDBJ whole genome shotgun (WGS) entry which is preliminary data.</text>
</comment>
<dbReference type="EMBL" id="VORX01000004">
    <property type="protein sequence ID" value="TXE07838.1"/>
    <property type="molecule type" value="Genomic_DNA"/>
</dbReference>
<dbReference type="Proteomes" id="UP000321734">
    <property type="component" value="Unassembled WGS sequence"/>
</dbReference>
<protein>
    <submittedName>
        <fullName evidence="1">Uncharacterized protein</fullName>
    </submittedName>
</protein>
<keyword evidence="2" id="KW-1185">Reference proteome</keyword>
<accession>A0A5C7AH14</accession>
<gene>
    <name evidence="1" type="ORF">ES711_10425</name>
</gene>
<organism evidence="1 2">
    <name type="scientific">Gelidibacter salicanalis</name>
    <dbReference type="NCBI Taxonomy" id="291193"/>
    <lineage>
        <taxon>Bacteria</taxon>
        <taxon>Pseudomonadati</taxon>
        <taxon>Bacteroidota</taxon>
        <taxon>Flavobacteriia</taxon>
        <taxon>Flavobacteriales</taxon>
        <taxon>Flavobacteriaceae</taxon>
        <taxon>Gelidibacter</taxon>
    </lineage>
</organism>
<dbReference type="RefSeq" id="WP_146893235.1">
    <property type="nucleotide sequence ID" value="NZ_VORX01000004.1"/>
</dbReference>
<sequence>MKKLIVLYNGSQDNAEINNSDYKQFYKVILNKNNTGTGVDIDVQFCPNKDVLFDYLQKLTKHKNRHDLYLHFSSHGTVQGIPYVDWIIKNDELAKLLEHESIKFCFFSSCRSADLVQLVNKHNIPIVIGTKEHNDIGNDWAINFQVEFYQRLLENSLTFSLAFAQALIAVSERGSSDNSITLSRGEGAKSEVEESQINKLQIVFLKERFKQHYLAPPNFLKKMEDIDNNRPVVLTWFNDTNYIKKFKEDFVANDLNERLELIVIPENEIELLNQDKMAFMMHEPILLLIITDQDNKMPEAIKEHLQEINWEITHYRVLICAQDNIDLNKVINNPEILSEINKNTKIYKFKAKPSELLENNPLLANNKFLSELLPNDLDYYLRTQITLDFEVPSKNFLYSDFAQYNDKYLRIYTGRFFNENLINFIINNIKKKFSYKRPVIVVDSFYSDPDEMFNSTLLKEIEHTYGINEQGLRGKFMSLLDEEAIFIFKNRNIPLQKWTEICKNFLLEIEKIIEFKESPDVEIKPAYFFFLQEDNGFQLNPRLNRAYIKNFENPEPVNAESIKRWCDRHNLENSTYEIEQSVKRIANSINLDQYITCCPSSVIEFVCNTYNISPKKIIRI</sequence>
<evidence type="ECO:0000313" key="1">
    <source>
        <dbReference type="EMBL" id="TXE07838.1"/>
    </source>
</evidence>
<reference evidence="1 2" key="1">
    <citation type="submission" date="2019-08" db="EMBL/GenBank/DDBJ databases">
        <title>Genome sequence of Gelidibacter salicanalis IC162T.</title>
        <authorList>
            <person name="Bowman J.P."/>
        </authorList>
    </citation>
    <scope>NUCLEOTIDE SEQUENCE [LARGE SCALE GENOMIC DNA]</scope>
    <source>
        <strain evidence="1 2">IC162</strain>
    </source>
</reference>
<evidence type="ECO:0000313" key="2">
    <source>
        <dbReference type="Proteomes" id="UP000321734"/>
    </source>
</evidence>
<name>A0A5C7AH14_9FLAO</name>
<proteinExistence type="predicted"/>
<dbReference type="AlphaFoldDB" id="A0A5C7AH14"/>